<evidence type="ECO:0000256" key="4">
    <source>
        <dbReference type="ARBA" id="ARBA00022723"/>
    </source>
</evidence>
<feature type="binding site" evidence="12">
    <location>
        <position position="76"/>
    </location>
    <ligand>
        <name>S-adenosyl-L-methionine</name>
        <dbReference type="ChEBI" id="CHEBI:59789"/>
    </ligand>
</feature>
<evidence type="ECO:0000256" key="11">
    <source>
        <dbReference type="ARBA" id="ARBA00048697"/>
    </source>
</evidence>
<keyword evidence="4 12" id="KW-0479">Metal-binding</keyword>
<feature type="binding site" evidence="12">
    <location>
        <position position="29"/>
    </location>
    <ligand>
        <name>[4Fe-4S] cluster</name>
        <dbReference type="ChEBI" id="CHEBI:49883"/>
        <label>1</label>
        <note>4Fe-4S-S-AdoMet</note>
    </ligand>
</feature>
<evidence type="ECO:0000256" key="6">
    <source>
        <dbReference type="ARBA" id="ARBA00023004"/>
    </source>
</evidence>
<dbReference type="AlphaFoldDB" id="A0A2Z2NI86"/>
<feature type="binding site" evidence="12">
    <location>
        <position position="25"/>
    </location>
    <ligand>
        <name>[4Fe-4S] cluster</name>
        <dbReference type="ChEBI" id="CHEBI:49883"/>
        <label>1</label>
        <note>4Fe-4S-S-AdoMet</note>
    </ligand>
</feature>
<comment type="cofactor">
    <cofactor evidence="12">
        <name>[4Fe-4S] cluster</name>
        <dbReference type="ChEBI" id="CHEBI:49883"/>
    </cofactor>
    <text evidence="12">Binds 2 [4Fe-4S] clusters. Binds 1 [4Fe-4S] cluster coordinated with 3 cysteines and an exchangeable S-adenosyl-L-methionine and 1 [4Fe-4S] cluster coordinated with 3 cysteines and the GTP-derived substrate.</text>
</comment>
<comment type="function">
    <text evidence="12">Catalyzes the cyclization of GTP to (8S)-3',8-cyclo-7,8-dihydroguanosine 5'-triphosphate.</text>
</comment>
<comment type="pathway">
    <text evidence="12">Cofactor biosynthesis; molybdopterin biosynthesis.</text>
</comment>
<dbReference type="PANTHER" id="PTHR22960">
    <property type="entry name" value="MOLYBDOPTERIN COFACTOR SYNTHESIS PROTEIN A"/>
    <property type="match status" value="1"/>
</dbReference>
<evidence type="ECO:0000256" key="1">
    <source>
        <dbReference type="ARBA" id="ARBA00012167"/>
    </source>
</evidence>
<name>A0A2Z2NI86_9GAMM</name>
<keyword evidence="9 12" id="KW-0501">Molybdenum cofactor biosynthesis</keyword>
<feature type="binding site" evidence="12">
    <location>
        <position position="281"/>
    </location>
    <ligand>
        <name>[4Fe-4S] cluster</name>
        <dbReference type="ChEBI" id="CHEBI:49883"/>
        <label>2</label>
        <note>4Fe-4S-substrate</note>
    </ligand>
</feature>
<feature type="binding site" evidence="12">
    <location>
        <begin position="269"/>
        <end position="271"/>
    </location>
    <ligand>
        <name>GTP</name>
        <dbReference type="ChEBI" id="CHEBI:37565"/>
    </ligand>
</feature>
<evidence type="ECO:0000256" key="8">
    <source>
        <dbReference type="ARBA" id="ARBA00023134"/>
    </source>
</evidence>
<evidence type="ECO:0000256" key="3">
    <source>
        <dbReference type="ARBA" id="ARBA00022691"/>
    </source>
</evidence>
<dbReference type="Gene3D" id="3.20.20.70">
    <property type="entry name" value="Aldolase class I"/>
    <property type="match status" value="1"/>
</dbReference>
<dbReference type="UniPathway" id="UPA00344"/>
<dbReference type="NCBIfam" id="TIGR02666">
    <property type="entry name" value="moaA"/>
    <property type="match status" value="1"/>
</dbReference>
<keyword evidence="3 12" id="KW-0949">S-adenosyl-L-methionine</keyword>
<dbReference type="SFLD" id="SFLDG01383">
    <property type="entry name" value="cyclic_pyranopterin_phosphate"/>
    <property type="match status" value="1"/>
</dbReference>
<evidence type="ECO:0000256" key="9">
    <source>
        <dbReference type="ARBA" id="ARBA00023150"/>
    </source>
</evidence>
<accession>A0A2Z2NI86</accession>
<dbReference type="PANTHER" id="PTHR22960:SF0">
    <property type="entry name" value="MOLYBDENUM COFACTOR BIOSYNTHESIS PROTEIN 1"/>
    <property type="match status" value="1"/>
</dbReference>
<evidence type="ECO:0000313" key="14">
    <source>
        <dbReference type="EMBL" id="ASJ70185.1"/>
    </source>
</evidence>
<gene>
    <name evidence="12 14" type="primary">moaA</name>
    <name evidence="14" type="ORF">IMCC3135_00295</name>
</gene>
<evidence type="ECO:0000256" key="10">
    <source>
        <dbReference type="ARBA" id="ARBA00023239"/>
    </source>
</evidence>
<evidence type="ECO:0000259" key="13">
    <source>
        <dbReference type="PROSITE" id="PS51918"/>
    </source>
</evidence>
<evidence type="ECO:0000313" key="15">
    <source>
        <dbReference type="Proteomes" id="UP000250079"/>
    </source>
</evidence>
<keyword evidence="5 12" id="KW-0547">Nucleotide-binding</keyword>
<dbReference type="SFLD" id="SFLDG01067">
    <property type="entry name" value="SPASM/twitch_domain_containing"/>
    <property type="match status" value="1"/>
</dbReference>
<dbReference type="InterPro" id="IPR000385">
    <property type="entry name" value="MoaA_NifB_PqqE_Fe-S-bd_CS"/>
</dbReference>
<keyword evidence="2 12" id="KW-0004">4Fe-4S</keyword>
<dbReference type="GO" id="GO:0006777">
    <property type="term" value="P:Mo-molybdopterin cofactor biosynthetic process"/>
    <property type="evidence" value="ECO:0007669"/>
    <property type="project" value="UniProtKB-UniRule"/>
</dbReference>
<keyword evidence="10 12" id="KW-0456">Lyase</keyword>
<keyword evidence="6 12" id="KW-0408">Iron</keyword>
<dbReference type="PROSITE" id="PS01305">
    <property type="entry name" value="MOAA_NIFB_PQQE"/>
    <property type="match status" value="1"/>
</dbReference>
<feature type="binding site" evidence="12">
    <location>
        <position position="267"/>
    </location>
    <ligand>
        <name>[4Fe-4S] cluster</name>
        <dbReference type="ChEBI" id="CHEBI:49883"/>
        <label>2</label>
        <note>4Fe-4S-substrate</note>
    </ligand>
</feature>
<dbReference type="InterPro" id="IPR013785">
    <property type="entry name" value="Aldolase_TIM"/>
</dbReference>
<dbReference type="PROSITE" id="PS51918">
    <property type="entry name" value="RADICAL_SAM"/>
    <property type="match status" value="1"/>
</dbReference>
<dbReference type="CDD" id="cd01335">
    <property type="entry name" value="Radical_SAM"/>
    <property type="match status" value="1"/>
</dbReference>
<dbReference type="SUPFAM" id="SSF102114">
    <property type="entry name" value="Radical SAM enzymes"/>
    <property type="match status" value="1"/>
</dbReference>
<comment type="similarity">
    <text evidence="12">Belongs to the radical SAM superfamily. MoaA family.</text>
</comment>
<protein>
    <recommendedName>
        <fullName evidence="1 12">GTP 3',8-cyclase</fullName>
        <ecNumber evidence="1 12">4.1.99.22</ecNumber>
    </recommendedName>
    <alternativeName>
        <fullName evidence="12">Molybdenum cofactor biosynthesis protein A</fullName>
    </alternativeName>
</protein>
<dbReference type="GO" id="GO:0046872">
    <property type="term" value="F:metal ion binding"/>
    <property type="evidence" value="ECO:0007669"/>
    <property type="project" value="UniProtKB-KW"/>
</dbReference>
<feature type="binding site" evidence="12">
    <location>
        <position position="18"/>
    </location>
    <ligand>
        <name>GTP</name>
        <dbReference type="ChEBI" id="CHEBI:37565"/>
    </ligand>
</feature>
<dbReference type="RefSeq" id="WP_088915751.1">
    <property type="nucleotide sequence ID" value="NZ_CP018632.1"/>
</dbReference>
<keyword evidence="7 12" id="KW-0411">Iron-sulfur</keyword>
<dbReference type="Proteomes" id="UP000250079">
    <property type="component" value="Chromosome"/>
</dbReference>
<dbReference type="InterPro" id="IPR040064">
    <property type="entry name" value="MoaA-like"/>
</dbReference>
<dbReference type="InterPro" id="IPR058240">
    <property type="entry name" value="rSAM_sf"/>
</dbReference>
<dbReference type="Pfam" id="PF06463">
    <property type="entry name" value="Mob_synth_C"/>
    <property type="match status" value="1"/>
</dbReference>
<dbReference type="EMBL" id="CP018632">
    <property type="protein sequence ID" value="ASJ70185.1"/>
    <property type="molecule type" value="Genomic_DNA"/>
</dbReference>
<dbReference type="HAMAP" id="MF_01225_B">
    <property type="entry name" value="MoaA_B"/>
    <property type="match status" value="1"/>
</dbReference>
<dbReference type="GO" id="GO:1904047">
    <property type="term" value="F:S-adenosyl-L-methionine binding"/>
    <property type="evidence" value="ECO:0007669"/>
    <property type="project" value="UniProtKB-UniRule"/>
</dbReference>
<dbReference type="GO" id="GO:0051539">
    <property type="term" value="F:4 iron, 4 sulfur cluster binding"/>
    <property type="evidence" value="ECO:0007669"/>
    <property type="project" value="UniProtKB-UniRule"/>
</dbReference>
<dbReference type="SFLD" id="SFLDS00029">
    <property type="entry name" value="Radical_SAM"/>
    <property type="match status" value="1"/>
</dbReference>
<evidence type="ECO:0000256" key="2">
    <source>
        <dbReference type="ARBA" id="ARBA00022485"/>
    </source>
</evidence>
<dbReference type="GO" id="GO:0061798">
    <property type="term" value="F:GTP 3',8'-cyclase activity"/>
    <property type="evidence" value="ECO:0007669"/>
    <property type="project" value="UniProtKB-UniRule"/>
</dbReference>
<keyword evidence="8 12" id="KW-0342">GTP-binding</keyword>
<evidence type="ECO:0000256" key="12">
    <source>
        <dbReference type="HAMAP-Rule" id="MF_01225"/>
    </source>
</evidence>
<comment type="subunit">
    <text evidence="12">Monomer and homodimer.</text>
</comment>
<feature type="binding site" evidence="12">
    <location>
        <position position="166"/>
    </location>
    <ligand>
        <name>GTP</name>
        <dbReference type="ChEBI" id="CHEBI:37565"/>
    </ligand>
</feature>
<dbReference type="EC" id="4.1.99.22" evidence="1 12"/>
<comment type="catalytic activity">
    <reaction evidence="11 12">
        <text>GTP + AH2 + S-adenosyl-L-methionine = (8S)-3',8-cyclo-7,8-dihydroguanosine 5'-triphosphate + 5'-deoxyadenosine + L-methionine + A + H(+)</text>
        <dbReference type="Rhea" id="RHEA:49576"/>
        <dbReference type="ChEBI" id="CHEBI:13193"/>
        <dbReference type="ChEBI" id="CHEBI:15378"/>
        <dbReference type="ChEBI" id="CHEBI:17319"/>
        <dbReference type="ChEBI" id="CHEBI:17499"/>
        <dbReference type="ChEBI" id="CHEBI:37565"/>
        <dbReference type="ChEBI" id="CHEBI:57844"/>
        <dbReference type="ChEBI" id="CHEBI:59789"/>
        <dbReference type="ChEBI" id="CHEBI:131766"/>
        <dbReference type="EC" id="4.1.99.22"/>
    </reaction>
</comment>
<sequence length="340" mass="37891">MSTTQTGDKYGRPLRDLRVSVTDRCNFRCVYCMPKEIFNKDYRFLPRSELLTFEEIEQVVRASAELGVSKIRLTGGEPLVRRDLERLISQIRAVPGITDISMTTNASLLTRARAQSLRDAGLQRLNVSLDAMDDATFMKVNDVDVTVQAVLDGIENAAQVNFESIKINMVVKKGLNDHSILPMAHFFHGSGQILRFIEFMDVGNSNAWDLSHVTSSSEIAEIINAELPIQPAEANYRGEVAKRWEYRDGGGEIGIISSVSEPFCGDCSRARLSATGSLYTCLFASGGHDLRPALREGTPTAVREQLHKLWSVRADRYSETRTQTSVIHMRPKVEMSFIGG</sequence>
<dbReference type="InterPro" id="IPR007197">
    <property type="entry name" value="rSAM"/>
</dbReference>
<dbReference type="Pfam" id="PF04055">
    <property type="entry name" value="Radical_SAM"/>
    <property type="match status" value="1"/>
</dbReference>
<feature type="binding site" evidence="12">
    <location>
        <position position="264"/>
    </location>
    <ligand>
        <name>[4Fe-4S] cluster</name>
        <dbReference type="ChEBI" id="CHEBI:49883"/>
        <label>2</label>
        <note>4Fe-4S-substrate</note>
    </ligand>
</feature>
<proteinExistence type="inferred from homology"/>
<feature type="binding site" evidence="12">
    <location>
        <position position="32"/>
    </location>
    <ligand>
        <name>[4Fe-4S] cluster</name>
        <dbReference type="ChEBI" id="CHEBI:49883"/>
        <label>1</label>
        <note>4Fe-4S-S-AdoMet</note>
    </ligand>
</feature>
<reference evidence="14 15" key="1">
    <citation type="submission" date="2016-12" db="EMBL/GenBank/DDBJ databases">
        <authorList>
            <person name="Song W.-J."/>
            <person name="Kurnit D.M."/>
        </authorList>
    </citation>
    <scope>NUCLEOTIDE SEQUENCE [LARGE SCALE GENOMIC DNA]</scope>
    <source>
        <strain evidence="14 15">IMCC3135</strain>
    </source>
</reference>
<dbReference type="GO" id="GO:0061799">
    <property type="term" value="F:cyclic pyranopterin monophosphate synthase activity"/>
    <property type="evidence" value="ECO:0007669"/>
    <property type="project" value="TreeGrafter"/>
</dbReference>
<dbReference type="InterPro" id="IPR006638">
    <property type="entry name" value="Elp3/MiaA/NifB-like_rSAM"/>
</dbReference>
<evidence type="ECO:0000256" key="7">
    <source>
        <dbReference type="ARBA" id="ARBA00023014"/>
    </source>
</evidence>
<organism evidence="14 15">
    <name type="scientific">Granulosicoccus antarcticus IMCC3135</name>
    <dbReference type="NCBI Taxonomy" id="1192854"/>
    <lineage>
        <taxon>Bacteria</taxon>
        <taxon>Pseudomonadati</taxon>
        <taxon>Pseudomonadota</taxon>
        <taxon>Gammaproteobacteria</taxon>
        <taxon>Chromatiales</taxon>
        <taxon>Granulosicoccaceae</taxon>
        <taxon>Granulosicoccus</taxon>
    </lineage>
</organism>
<dbReference type="InterPro" id="IPR050105">
    <property type="entry name" value="MoCo_biosynth_MoaA/MoaC"/>
</dbReference>
<dbReference type="KEGG" id="gai:IMCC3135_00295"/>
<dbReference type="InterPro" id="IPR013483">
    <property type="entry name" value="MoaA"/>
</dbReference>
<dbReference type="GO" id="GO:0005525">
    <property type="term" value="F:GTP binding"/>
    <property type="evidence" value="ECO:0007669"/>
    <property type="project" value="UniProtKB-UniRule"/>
</dbReference>
<dbReference type="OrthoDB" id="9763993at2"/>
<feature type="binding site" evidence="12">
    <location>
        <position position="31"/>
    </location>
    <ligand>
        <name>S-adenosyl-L-methionine</name>
        <dbReference type="ChEBI" id="CHEBI:59789"/>
    </ligand>
</feature>
<feature type="domain" description="Radical SAM core" evidence="13">
    <location>
        <begin position="9"/>
        <end position="239"/>
    </location>
</feature>
<feature type="binding site" evidence="12">
    <location>
        <position position="128"/>
    </location>
    <ligand>
        <name>S-adenosyl-L-methionine</name>
        <dbReference type="ChEBI" id="CHEBI:59789"/>
    </ligand>
</feature>
<feature type="binding site" evidence="12">
    <location>
        <position position="72"/>
    </location>
    <ligand>
        <name>GTP</name>
        <dbReference type="ChEBI" id="CHEBI:37565"/>
    </ligand>
</feature>
<dbReference type="SFLD" id="SFLDG01386">
    <property type="entry name" value="main_SPASM_domain-containing"/>
    <property type="match status" value="1"/>
</dbReference>
<dbReference type="CDD" id="cd21117">
    <property type="entry name" value="Twitch_MoaA"/>
    <property type="match status" value="1"/>
</dbReference>
<evidence type="ECO:0000256" key="5">
    <source>
        <dbReference type="ARBA" id="ARBA00022741"/>
    </source>
</evidence>
<dbReference type="SMART" id="SM00729">
    <property type="entry name" value="Elp3"/>
    <property type="match status" value="1"/>
</dbReference>
<feature type="binding site" evidence="12">
    <location>
        <position position="103"/>
    </location>
    <ligand>
        <name>GTP</name>
        <dbReference type="ChEBI" id="CHEBI:37565"/>
    </ligand>
</feature>
<feature type="binding site" evidence="12">
    <location>
        <position position="200"/>
    </location>
    <ligand>
        <name>S-adenosyl-L-methionine</name>
        <dbReference type="ChEBI" id="CHEBI:59789"/>
    </ligand>
</feature>
<keyword evidence="15" id="KW-1185">Reference proteome</keyword>
<dbReference type="InterPro" id="IPR010505">
    <property type="entry name" value="MoaA_twitch"/>
</dbReference>